<keyword evidence="2" id="KW-0812">Transmembrane</keyword>
<evidence type="ECO:0000256" key="3">
    <source>
        <dbReference type="SAM" id="SignalP"/>
    </source>
</evidence>
<evidence type="ECO:0000256" key="2">
    <source>
        <dbReference type="SAM" id="Phobius"/>
    </source>
</evidence>
<gene>
    <name evidence="4" type="ORF">EJB05_37756</name>
</gene>
<evidence type="ECO:0000313" key="5">
    <source>
        <dbReference type="Proteomes" id="UP000324897"/>
    </source>
</evidence>
<feature type="compositionally biased region" description="Pro residues" evidence="1">
    <location>
        <begin position="64"/>
        <end position="74"/>
    </location>
</feature>
<evidence type="ECO:0000313" key="4">
    <source>
        <dbReference type="EMBL" id="TVU14295.1"/>
    </source>
</evidence>
<dbReference type="Gramene" id="TVU14295">
    <property type="protein sequence ID" value="TVU14295"/>
    <property type="gene ID" value="EJB05_37756"/>
</dbReference>
<dbReference type="EMBL" id="RWGY01000031">
    <property type="protein sequence ID" value="TVU14295.1"/>
    <property type="molecule type" value="Genomic_DNA"/>
</dbReference>
<sequence length="176" mass="19533">MPSPLPWRHARATRRHPEPATLTLLLPLLLLSSPSLSSSAAAPTPPPPSVPAPLRHVASASVPAAPPRPPAPPMRRPRRHRHKRHRPPPPAPPPKRRRLNFGEKLGIAFAGVAVAMQVVLGAFLALRAWQLRRLDRAEIQTPKCSALELGKLRRSAYLMNAKGWNYKHRFSQKKVL</sequence>
<keyword evidence="3" id="KW-0732">Signal</keyword>
<protein>
    <submittedName>
        <fullName evidence="4">Uncharacterized protein</fullName>
    </submittedName>
</protein>
<feature type="region of interest" description="Disordered" evidence="1">
    <location>
        <begin position="35"/>
        <end position="98"/>
    </location>
</feature>
<feature type="transmembrane region" description="Helical" evidence="2">
    <location>
        <begin position="105"/>
        <end position="126"/>
    </location>
</feature>
<feature type="signal peptide" evidence="3">
    <location>
        <begin position="1"/>
        <end position="41"/>
    </location>
</feature>
<feature type="non-terminal residue" evidence="4">
    <location>
        <position position="1"/>
    </location>
</feature>
<keyword evidence="2" id="KW-0472">Membrane</keyword>
<name>A0A5J9TSP1_9POAL</name>
<accession>A0A5J9TSP1</accession>
<feature type="chain" id="PRO_5023821294" evidence="3">
    <location>
        <begin position="42"/>
        <end position="176"/>
    </location>
</feature>
<dbReference type="AlphaFoldDB" id="A0A5J9TSP1"/>
<dbReference type="OrthoDB" id="1740027at2759"/>
<keyword evidence="5" id="KW-1185">Reference proteome</keyword>
<organism evidence="4 5">
    <name type="scientific">Eragrostis curvula</name>
    <name type="common">weeping love grass</name>
    <dbReference type="NCBI Taxonomy" id="38414"/>
    <lineage>
        <taxon>Eukaryota</taxon>
        <taxon>Viridiplantae</taxon>
        <taxon>Streptophyta</taxon>
        <taxon>Embryophyta</taxon>
        <taxon>Tracheophyta</taxon>
        <taxon>Spermatophyta</taxon>
        <taxon>Magnoliopsida</taxon>
        <taxon>Liliopsida</taxon>
        <taxon>Poales</taxon>
        <taxon>Poaceae</taxon>
        <taxon>PACMAD clade</taxon>
        <taxon>Chloridoideae</taxon>
        <taxon>Eragrostideae</taxon>
        <taxon>Eragrostidinae</taxon>
        <taxon>Eragrostis</taxon>
    </lineage>
</organism>
<evidence type="ECO:0000256" key="1">
    <source>
        <dbReference type="SAM" id="MobiDB-lite"/>
    </source>
</evidence>
<dbReference type="Proteomes" id="UP000324897">
    <property type="component" value="Unassembled WGS sequence"/>
</dbReference>
<proteinExistence type="predicted"/>
<reference evidence="4 5" key="1">
    <citation type="journal article" date="2019" name="Sci. Rep.">
        <title>A high-quality genome of Eragrostis curvula grass provides insights into Poaceae evolution and supports new strategies to enhance forage quality.</title>
        <authorList>
            <person name="Carballo J."/>
            <person name="Santos B.A.C.M."/>
            <person name="Zappacosta D."/>
            <person name="Garbus I."/>
            <person name="Selva J.P."/>
            <person name="Gallo C.A."/>
            <person name="Diaz A."/>
            <person name="Albertini E."/>
            <person name="Caccamo M."/>
            <person name="Echenique V."/>
        </authorList>
    </citation>
    <scope>NUCLEOTIDE SEQUENCE [LARGE SCALE GENOMIC DNA]</scope>
    <source>
        <strain evidence="5">cv. Victoria</strain>
        <tissue evidence="4">Leaf</tissue>
    </source>
</reference>
<keyword evidence="2" id="KW-1133">Transmembrane helix</keyword>
<comment type="caution">
    <text evidence="4">The sequence shown here is derived from an EMBL/GenBank/DDBJ whole genome shotgun (WGS) entry which is preliminary data.</text>
</comment>
<feature type="compositionally biased region" description="Basic residues" evidence="1">
    <location>
        <begin position="75"/>
        <end position="87"/>
    </location>
</feature>